<dbReference type="PANTHER" id="PTHR47328">
    <property type="match status" value="1"/>
</dbReference>
<geneLocation type="plasmid" evidence="2">
    <name>prsp8c3c</name>
</geneLocation>
<protein>
    <submittedName>
        <fullName evidence="1">Endoribonuclease L-PSP domain-containing protein</fullName>
    </submittedName>
</protein>
<sequence length="78" mass="8455">MGLVYLAGQVAESRKAHIEVQTRDVLCKIDVLLKEAGMDRSRLIAVTVFLPARACVEVASPIPICASNDHARRPLTGL</sequence>
<accession>A0A1L5PD23</accession>
<proteinExistence type="predicted"/>
<dbReference type="InterPro" id="IPR035709">
    <property type="entry name" value="YoaB-like"/>
</dbReference>
<dbReference type="SUPFAM" id="SSF55298">
    <property type="entry name" value="YjgF-like"/>
    <property type="match status" value="1"/>
</dbReference>
<dbReference type="Proteomes" id="UP000185109">
    <property type="component" value="Plasmid pRsp8C3c"/>
</dbReference>
<organism evidence="1 2">
    <name type="scientific">Rhizobium etli 8C-3</name>
    <dbReference type="NCBI Taxonomy" id="538025"/>
    <lineage>
        <taxon>Bacteria</taxon>
        <taxon>Pseudomonadati</taxon>
        <taxon>Pseudomonadota</taxon>
        <taxon>Alphaproteobacteria</taxon>
        <taxon>Hyphomicrobiales</taxon>
        <taxon>Rhizobiaceae</taxon>
        <taxon>Rhizobium/Agrobacterium group</taxon>
        <taxon>Rhizobium</taxon>
    </lineage>
</organism>
<name>A0A1L5PD23_RHIET</name>
<dbReference type="Gene3D" id="3.30.1330.40">
    <property type="entry name" value="RutC-like"/>
    <property type="match status" value="1"/>
</dbReference>
<evidence type="ECO:0000313" key="1">
    <source>
        <dbReference type="EMBL" id="APO77970.1"/>
    </source>
</evidence>
<dbReference type="AlphaFoldDB" id="A0A1L5PD23"/>
<reference evidence="1 2" key="1">
    <citation type="submission" date="2016-09" db="EMBL/GenBank/DDBJ databases">
        <title>The complete genome sequences of Rhizobium gallicum, symbiovars gallicum and phaseoli, symbionts associated to common bean (Phaseolus vulgaris).</title>
        <authorList>
            <person name="Bustos P."/>
            <person name="Santamaria R.I."/>
            <person name="Perez-Carrascal O.M."/>
            <person name="Juarez S."/>
            <person name="Lozano L."/>
            <person name="Martinez-Flores I."/>
            <person name="Martinez-Romero E."/>
            <person name="Cevallos M."/>
            <person name="Romero D."/>
            <person name="Davila G."/>
            <person name="Gonzalez V."/>
        </authorList>
    </citation>
    <scope>NUCLEOTIDE SEQUENCE [LARGE SCALE GENOMIC DNA]</scope>
    <source>
        <strain evidence="1 2">8C-3</strain>
        <plasmid evidence="2">Plasmid prsp8c3c</plasmid>
    </source>
</reference>
<dbReference type="Pfam" id="PF01042">
    <property type="entry name" value="Ribonuc_L-PSP"/>
    <property type="match status" value="1"/>
</dbReference>
<dbReference type="InterPro" id="IPR035959">
    <property type="entry name" value="RutC-like_sf"/>
</dbReference>
<keyword evidence="1" id="KW-0614">Plasmid</keyword>
<gene>
    <name evidence="1" type="ORF">AM571_PC00230</name>
</gene>
<dbReference type="InterPro" id="IPR006175">
    <property type="entry name" value="YjgF/YER057c/UK114"/>
</dbReference>
<dbReference type="PANTHER" id="PTHR47328:SF1">
    <property type="entry name" value="RUTC FAMILY PROTEIN YOAB"/>
    <property type="match status" value="1"/>
</dbReference>
<evidence type="ECO:0000313" key="2">
    <source>
        <dbReference type="Proteomes" id="UP000185109"/>
    </source>
</evidence>
<dbReference type="EMBL" id="CP017244">
    <property type="protein sequence ID" value="APO77970.1"/>
    <property type="molecule type" value="Genomic_DNA"/>
</dbReference>